<keyword evidence="2" id="KW-0378">Hydrolase</keyword>
<comment type="caution">
    <text evidence="2">The sequence shown here is derived from an EMBL/GenBank/DDBJ whole genome shotgun (WGS) entry which is preliminary data.</text>
</comment>
<feature type="domain" description="GH15-like" evidence="1">
    <location>
        <begin position="278"/>
        <end position="638"/>
    </location>
</feature>
<dbReference type="PANTHER" id="PTHR31616">
    <property type="entry name" value="TREHALASE"/>
    <property type="match status" value="1"/>
</dbReference>
<dbReference type="Proteomes" id="UP001527882">
    <property type="component" value="Unassembled WGS sequence"/>
</dbReference>
<evidence type="ECO:0000259" key="1">
    <source>
        <dbReference type="Pfam" id="PF00723"/>
    </source>
</evidence>
<dbReference type="SUPFAM" id="SSF48208">
    <property type="entry name" value="Six-hairpin glycosidases"/>
    <property type="match status" value="1"/>
</dbReference>
<dbReference type="InterPro" id="IPR011613">
    <property type="entry name" value="GH15-like"/>
</dbReference>
<dbReference type="Pfam" id="PF00723">
    <property type="entry name" value="Glyco_hydro_15"/>
    <property type="match status" value="1"/>
</dbReference>
<keyword evidence="3" id="KW-1185">Reference proteome</keyword>
<proteinExistence type="predicted"/>
<sequence length="653" mass="75229">MPRQLVIGNGKFLINLDSHTYMRDLYYPYVGQLNHVGGYQCRVGIWVDGSFSWLSDPEWSFQLSYVEDSLVTEVKASHYHLGITLIINDGVHQREDIYLKRVRIQNHWETVREVRMFFNQDLVINETEVGDTAAYYPLNNTVFHYKKDRYFMFNGLTGTEGLFQYTTGVKRFYNAEGTWRDAEDGHLMGNAIAQGSVDSTISFRLHVPPNSEESLYYWMTAGKNLEEVKKLDSYVKESHPGNLLDRAQIYWKRWVNKSERDYGNLSEACIRLYKMSLLIVRTQTDVNGAIIAANDSDIMQSNRDHYSYMWPRDGALIAYAMTMAGYQGMITPFFHFCANALSPEGYLHHKYNPDGTVGSSWHPYLNNGKMQLPIQEDETALVLFALWQDYVRHGVIELPQSLYRTLIRRAARFMSSYIEADLNLPKPSYDLWEERYGIYTFTASAVYGGLIAAANFCSLFGDEERSSRYRHTAERIKSGILKHLWDEKEGRFVRGLYLEGGQWVQDKTLESSVYGIFEFGVLPADDTRVVSTMKANKAGLTIKTDIGGVARYYHDYYFQRSSDIDNVPGNPWIICTLWIAEWEIEYAKTLSDLESPRRTLEWVVSHAIESGILPEQLDPFDGSPVSVAPLTWSHATYVLTVVKYTEKYKKLSL</sequence>
<name>A0ABT4Q738_9BACL</name>
<evidence type="ECO:0000313" key="2">
    <source>
        <dbReference type="EMBL" id="MCZ8512638.1"/>
    </source>
</evidence>
<reference evidence="2 3" key="1">
    <citation type="submission" date="2022-12" db="EMBL/GenBank/DDBJ databases">
        <title>Draft genome sequence of Paenibacillus sp. dW9.</title>
        <authorList>
            <person name="Choi E.-W."/>
            <person name="Kim D.-U."/>
        </authorList>
    </citation>
    <scope>NUCLEOTIDE SEQUENCE [LARGE SCALE GENOMIC DNA]</scope>
    <source>
        <strain evidence="3">dW9</strain>
    </source>
</reference>
<dbReference type="Gene3D" id="1.50.10.10">
    <property type="match status" value="1"/>
</dbReference>
<gene>
    <name evidence="2" type="ORF">O9H85_09470</name>
</gene>
<organism evidence="2 3">
    <name type="scientific">Paenibacillus gyeongsangnamensis</name>
    <dbReference type="NCBI Taxonomy" id="3388067"/>
    <lineage>
        <taxon>Bacteria</taxon>
        <taxon>Bacillati</taxon>
        <taxon>Bacillota</taxon>
        <taxon>Bacilli</taxon>
        <taxon>Bacillales</taxon>
        <taxon>Paenibacillaceae</taxon>
        <taxon>Paenibacillus</taxon>
    </lineage>
</organism>
<dbReference type="RefSeq" id="WP_269881085.1">
    <property type="nucleotide sequence ID" value="NZ_JAQAGZ010000005.1"/>
</dbReference>
<dbReference type="PANTHER" id="PTHR31616:SF13">
    <property type="entry name" value="GLUCAN 1,4-ALPHA-GLUCOSIDASE"/>
    <property type="match status" value="1"/>
</dbReference>
<dbReference type="InterPro" id="IPR012341">
    <property type="entry name" value="6hp_glycosidase-like_sf"/>
</dbReference>
<accession>A0ABT4Q738</accession>
<evidence type="ECO:0000313" key="3">
    <source>
        <dbReference type="Proteomes" id="UP001527882"/>
    </source>
</evidence>
<dbReference type="EMBL" id="JAQAGZ010000005">
    <property type="protein sequence ID" value="MCZ8512638.1"/>
    <property type="molecule type" value="Genomic_DNA"/>
</dbReference>
<protein>
    <submittedName>
        <fullName evidence="2">Glycoside hydrolase family 15 protein</fullName>
    </submittedName>
</protein>
<dbReference type="InterPro" id="IPR008928">
    <property type="entry name" value="6-hairpin_glycosidase_sf"/>
</dbReference>
<dbReference type="GO" id="GO:0016787">
    <property type="term" value="F:hydrolase activity"/>
    <property type="evidence" value="ECO:0007669"/>
    <property type="project" value="UniProtKB-KW"/>
</dbReference>